<feature type="compositionally biased region" description="Polar residues" evidence="6">
    <location>
        <begin position="164"/>
        <end position="173"/>
    </location>
</feature>
<dbReference type="GO" id="GO:0000184">
    <property type="term" value="P:nuclear-transcribed mRNA catabolic process, nonsense-mediated decay"/>
    <property type="evidence" value="ECO:0007669"/>
    <property type="project" value="UniProtKB-KW"/>
</dbReference>
<keyword evidence="9" id="KW-1185">Reference proteome</keyword>
<dbReference type="InterPro" id="IPR011993">
    <property type="entry name" value="PH-like_dom_sf"/>
</dbReference>
<organism evidence="8 9">
    <name type="scientific">Sinanodonta woodiana</name>
    <name type="common">Chinese pond mussel</name>
    <name type="synonym">Anodonta woodiana</name>
    <dbReference type="NCBI Taxonomy" id="1069815"/>
    <lineage>
        <taxon>Eukaryota</taxon>
        <taxon>Metazoa</taxon>
        <taxon>Spiralia</taxon>
        <taxon>Lophotrochozoa</taxon>
        <taxon>Mollusca</taxon>
        <taxon>Bivalvia</taxon>
        <taxon>Autobranchia</taxon>
        <taxon>Heteroconchia</taxon>
        <taxon>Palaeoheterodonta</taxon>
        <taxon>Unionida</taxon>
        <taxon>Unionoidea</taxon>
        <taxon>Unionidae</taxon>
        <taxon>Unioninae</taxon>
        <taxon>Sinanodonta</taxon>
    </lineage>
</organism>
<dbReference type="EMBL" id="JBJQND010000015">
    <property type="protein sequence ID" value="KAL3851955.1"/>
    <property type="molecule type" value="Genomic_DNA"/>
</dbReference>
<name>A0ABD3US96_SINWO</name>
<dbReference type="InterPro" id="IPR031953">
    <property type="entry name" value="mRNA_decap_C"/>
</dbReference>
<proteinExistence type="inferred from homology"/>
<dbReference type="PANTHER" id="PTHR16290">
    <property type="entry name" value="TRANSCRIPTION FACTOR SMIF DECAPPING ENZYME DCP1"/>
    <property type="match status" value="1"/>
</dbReference>
<dbReference type="InterPro" id="IPR010334">
    <property type="entry name" value="Dcp1"/>
</dbReference>
<dbReference type="Proteomes" id="UP001634394">
    <property type="component" value="Unassembled WGS sequence"/>
</dbReference>
<dbReference type="SUPFAM" id="SSF50729">
    <property type="entry name" value="PH domain-like"/>
    <property type="match status" value="1"/>
</dbReference>
<dbReference type="Pfam" id="PF16741">
    <property type="entry name" value="mRNA_decap_C"/>
    <property type="match status" value="1"/>
</dbReference>
<feature type="region of interest" description="Disordered" evidence="6">
    <location>
        <begin position="422"/>
        <end position="444"/>
    </location>
</feature>
<evidence type="ECO:0000259" key="7">
    <source>
        <dbReference type="Pfam" id="PF16741"/>
    </source>
</evidence>
<dbReference type="AlphaFoldDB" id="A0ABD3US96"/>
<evidence type="ECO:0000256" key="4">
    <source>
        <dbReference type="ARBA" id="ARBA00022664"/>
    </source>
</evidence>
<gene>
    <name evidence="8" type="ORF">ACJMK2_015645</name>
</gene>
<feature type="compositionally biased region" description="Polar residues" evidence="6">
    <location>
        <begin position="198"/>
        <end position="222"/>
    </location>
</feature>
<comment type="similarity">
    <text evidence="2">Belongs to the DCP1 family.</text>
</comment>
<evidence type="ECO:0000313" key="9">
    <source>
        <dbReference type="Proteomes" id="UP001634394"/>
    </source>
</evidence>
<feature type="region of interest" description="Disordered" evidence="6">
    <location>
        <begin position="193"/>
        <end position="238"/>
    </location>
</feature>
<protein>
    <recommendedName>
        <fullName evidence="7">mRNA-decapping enzyme C-terminal domain-containing protein</fullName>
    </recommendedName>
</protein>
<evidence type="ECO:0000256" key="2">
    <source>
        <dbReference type="ARBA" id="ARBA00008778"/>
    </source>
</evidence>
<keyword evidence="5" id="KW-0866">Nonsense-mediated mRNA decay</keyword>
<accession>A0ABD3US96</accession>
<feature type="domain" description="mRNA-decapping enzyme C-terminal" evidence="7">
    <location>
        <begin position="465"/>
        <end position="501"/>
    </location>
</feature>
<sequence length="506" mass="54893">MILNRLGLNNLIEPITKDLEFQLQDPFLLYRNAKSIYGIWFYDKDECAKVGQLMNSLLQLAIEHHHAKSQGSQRQRRASESDSIDRNESMARSPQPSQVDILQMLSKAQHEYDKTKATSSQKKIDPKPIIDNPNAAATKGSNLIRPTPVKVPDTEESPAEIEAGSSQITPTVSSAPLTLETLFRSATLRHQAERATGYSGTESPSSQKSTLLQRSVSMSSASDHIRAMPSLTTLDPVKRAHDSEMPPLLKHIMSASSMVEDIERQQIEGTPRTISQPHDGQGDVALPTVSKGYSDSKDMSADAILISSIKSAQQDPKSKMPKLSTGLFSKAEDSAVISSSSESLSNQALLSAMSKSNAYFDSGILTTQASSANARQKQPSSLVGLTSSGLVVSSSLLTQVEMPQSSSIIMSTPIFSTSLSSPPSSLSSSPLIPPKAFQSSRKTPPVSEVLPCEEKCMDSGNLPIAPLTKEQMQQSLIYLIKNDPNFINQLHEAYLKSLQDMSGSKC</sequence>
<comment type="subcellular location">
    <subcellularLocation>
        <location evidence="1">Cytoplasm</location>
    </subcellularLocation>
</comment>
<dbReference type="Gene3D" id="2.30.29.30">
    <property type="entry name" value="Pleckstrin-homology domain (PH domain)/Phosphotyrosine-binding domain (PTB)"/>
    <property type="match status" value="1"/>
</dbReference>
<feature type="compositionally biased region" description="Basic and acidic residues" evidence="6">
    <location>
        <begin position="110"/>
        <end position="128"/>
    </location>
</feature>
<feature type="region of interest" description="Disordered" evidence="6">
    <location>
        <begin position="110"/>
        <end position="173"/>
    </location>
</feature>
<evidence type="ECO:0000256" key="3">
    <source>
        <dbReference type="ARBA" id="ARBA00022490"/>
    </source>
</evidence>
<dbReference type="GO" id="GO:0006397">
    <property type="term" value="P:mRNA processing"/>
    <property type="evidence" value="ECO:0007669"/>
    <property type="project" value="UniProtKB-KW"/>
</dbReference>
<keyword evidence="4" id="KW-0507">mRNA processing</keyword>
<feature type="region of interest" description="Disordered" evidence="6">
    <location>
        <begin position="66"/>
        <end position="98"/>
    </location>
</feature>
<evidence type="ECO:0000256" key="6">
    <source>
        <dbReference type="SAM" id="MobiDB-lite"/>
    </source>
</evidence>
<evidence type="ECO:0000256" key="1">
    <source>
        <dbReference type="ARBA" id="ARBA00004496"/>
    </source>
</evidence>
<dbReference type="Gene3D" id="6.10.140.2030">
    <property type="match status" value="1"/>
</dbReference>
<dbReference type="Pfam" id="PF06058">
    <property type="entry name" value="DCP1"/>
    <property type="match status" value="1"/>
</dbReference>
<reference evidence="8 9" key="1">
    <citation type="submission" date="2024-11" db="EMBL/GenBank/DDBJ databases">
        <title>Chromosome-level genome assembly of the freshwater bivalve Anodonta woodiana.</title>
        <authorList>
            <person name="Chen X."/>
        </authorList>
    </citation>
    <scope>NUCLEOTIDE SEQUENCE [LARGE SCALE GENOMIC DNA]</scope>
    <source>
        <strain evidence="8">MN2024</strain>
        <tissue evidence="8">Gills</tissue>
    </source>
</reference>
<dbReference type="PANTHER" id="PTHR16290:SF0">
    <property type="entry name" value="DECAPPING PROTEIN 1, ISOFORM A"/>
    <property type="match status" value="1"/>
</dbReference>
<evidence type="ECO:0000256" key="5">
    <source>
        <dbReference type="ARBA" id="ARBA00023161"/>
    </source>
</evidence>
<feature type="compositionally biased region" description="Basic and acidic residues" evidence="6">
    <location>
        <begin position="77"/>
        <end position="89"/>
    </location>
</feature>
<evidence type="ECO:0000313" key="8">
    <source>
        <dbReference type="EMBL" id="KAL3851955.1"/>
    </source>
</evidence>
<comment type="caution">
    <text evidence="8">The sequence shown here is derived from an EMBL/GenBank/DDBJ whole genome shotgun (WGS) entry which is preliminary data.</text>
</comment>
<dbReference type="GO" id="GO:0005737">
    <property type="term" value="C:cytoplasm"/>
    <property type="evidence" value="ECO:0007669"/>
    <property type="project" value="UniProtKB-SubCell"/>
</dbReference>
<keyword evidence="3" id="KW-0963">Cytoplasm</keyword>